<keyword evidence="2" id="KW-1185">Reference proteome</keyword>
<accession>A0A067EPE7</accession>
<dbReference type="EMBL" id="KK784967">
    <property type="protein sequence ID" value="KDO57064.1"/>
    <property type="molecule type" value="Genomic_DNA"/>
</dbReference>
<organism evidence="1 2">
    <name type="scientific">Citrus sinensis</name>
    <name type="common">Sweet orange</name>
    <name type="synonym">Citrus aurantium var. sinensis</name>
    <dbReference type="NCBI Taxonomy" id="2711"/>
    <lineage>
        <taxon>Eukaryota</taxon>
        <taxon>Viridiplantae</taxon>
        <taxon>Streptophyta</taxon>
        <taxon>Embryophyta</taxon>
        <taxon>Tracheophyta</taxon>
        <taxon>Spermatophyta</taxon>
        <taxon>Magnoliopsida</taxon>
        <taxon>eudicotyledons</taxon>
        <taxon>Gunneridae</taxon>
        <taxon>Pentapetalae</taxon>
        <taxon>rosids</taxon>
        <taxon>malvids</taxon>
        <taxon>Sapindales</taxon>
        <taxon>Rutaceae</taxon>
        <taxon>Aurantioideae</taxon>
        <taxon>Citrus</taxon>
    </lineage>
</organism>
<evidence type="ECO:0000313" key="1">
    <source>
        <dbReference type="EMBL" id="KDO57064.1"/>
    </source>
</evidence>
<gene>
    <name evidence="1" type="ORF">CISIN_1g035433mg</name>
</gene>
<dbReference type="eggNOG" id="KOG1629">
    <property type="taxonomic scope" value="Eukaryota"/>
</dbReference>
<name>A0A067EPE7_CITSI</name>
<reference evidence="1 2" key="1">
    <citation type="submission" date="2014-04" db="EMBL/GenBank/DDBJ databases">
        <authorList>
            <consortium name="International Citrus Genome Consortium"/>
            <person name="Gmitter F."/>
            <person name="Chen C."/>
            <person name="Farmerie W."/>
            <person name="Harkins T."/>
            <person name="Desany B."/>
            <person name="Mohiuddin M."/>
            <person name="Kodira C."/>
            <person name="Borodovsky M."/>
            <person name="Lomsadze A."/>
            <person name="Burns P."/>
            <person name="Jenkins J."/>
            <person name="Prochnik S."/>
            <person name="Shu S."/>
            <person name="Chapman J."/>
            <person name="Pitluck S."/>
            <person name="Schmutz J."/>
            <person name="Rokhsar D."/>
        </authorList>
    </citation>
    <scope>NUCLEOTIDE SEQUENCE</scope>
</reference>
<protein>
    <submittedName>
        <fullName evidence="1">Uncharacterized protein</fullName>
    </submittedName>
</protein>
<dbReference type="Proteomes" id="UP000027120">
    <property type="component" value="Unassembled WGS sequence"/>
</dbReference>
<sequence length="49" mass="5817">MDAFSSYFESRNGEARWESLKNFHQISPVVQSHLKQLLPLERYSLFCII</sequence>
<evidence type="ECO:0000313" key="2">
    <source>
        <dbReference type="Proteomes" id="UP000027120"/>
    </source>
</evidence>
<proteinExistence type="predicted"/>
<dbReference type="PaxDb" id="2711-XP_006477097.1"/>
<dbReference type="AlphaFoldDB" id="A0A067EPE7"/>
<dbReference type="STRING" id="2711.A0A067EPE7"/>